<dbReference type="AlphaFoldDB" id="A0A239HTC0"/>
<organism evidence="7 8">
    <name type="scientific">Sphingopyxis indica</name>
    <dbReference type="NCBI Taxonomy" id="436663"/>
    <lineage>
        <taxon>Bacteria</taxon>
        <taxon>Pseudomonadati</taxon>
        <taxon>Pseudomonadota</taxon>
        <taxon>Alphaproteobacteria</taxon>
        <taxon>Sphingomonadales</taxon>
        <taxon>Sphingomonadaceae</taxon>
        <taxon>Sphingopyxis</taxon>
    </lineage>
</organism>
<feature type="binding site" evidence="3">
    <location>
        <position position="78"/>
    </location>
    <ligand>
        <name>Cu cation</name>
        <dbReference type="ChEBI" id="CHEBI:23378"/>
    </ligand>
</feature>
<evidence type="ECO:0000313" key="7">
    <source>
        <dbReference type="EMBL" id="SNS84481.1"/>
    </source>
</evidence>
<feature type="disulfide bond" description="Redox-active" evidence="4">
    <location>
        <begin position="78"/>
        <end position="82"/>
    </location>
</feature>
<feature type="binding site" evidence="3">
    <location>
        <position position="171"/>
    </location>
    <ligand>
        <name>Cu cation</name>
        <dbReference type="ChEBI" id="CHEBI:23378"/>
    </ligand>
</feature>
<dbReference type="SUPFAM" id="SSF52833">
    <property type="entry name" value="Thioredoxin-like"/>
    <property type="match status" value="1"/>
</dbReference>
<gene>
    <name evidence="7" type="ORF">SAMN06295955_106109</name>
</gene>
<dbReference type="InterPro" id="IPR013766">
    <property type="entry name" value="Thioredoxin_domain"/>
</dbReference>
<dbReference type="InterPro" id="IPR003782">
    <property type="entry name" value="SCO1/SenC"/>
</dbReference>
<feature type="chain" id="PRO_5012467020" evidence="5">
    <location>
        <begin position="34"/>
        <end position="214"/>
    </location>
</feature>
<protein>
    <submittedName>
        <fullName evidence="7">Protein SCO1/2</fullName>
    </submittedName>
</protein>
<feature type="binding site" evidence="3">
    <location>
        <position position="82"/>
    </location>
    <ligand>
        <name>Cu cation</name>
        <dbReference type="ChEBI" id="CHEBI:23378"/>
    </ligand>
</feature>
<proteinExistence type="inferred from homology"/>
<dbReference type="Proteomes" id="UP000198339">
    <property type="component" value="Unassembled WGS sequence"/>
</dbReference>
<accession>A0A239HTC0</accession>
<keyword evidence="4" id="KW-1015">Disulfide bond</keyword>
<dbReference type="InterPro" id="IPR036249">
    <property type="entry name" value="Thioredoxin-like_sf"/>
</dbReference>
<keyword evidence="3" id="KW-0479">Metal-binding</keyword>
<evidence type="ECO:0000256" key="3">
    <source>
        <dbReference type="PIRSR" id="PIRSR603782-1"/>
    </source>
</evidence>
<dbReference type="EMBL" id="FZPA01000006">
    <property type="protein sequence ID" value="SNS84481.1"/>
    <property type="molecule type" value="Genomic_DNA"/>
</dbReference>
<feature type="domain" description="Thioredoxin" evidence="6">
    <location>
        <begin position="31"/>
        <end position="207"/>
    </location>
</feature>
<dbReference type="PROSITE" id="PS51352">
    <property type="entry name" value="THIOREDOXIN_2"/>
    <property type="match status" value="1"/>
</dbReference>
<dbReference type="GO" id="GO:0046872">
    <property type="term" value="F:metal ion binding"/>
    <property type="evidence" value="ECO:0007669"/>
    <property type="project" value="UniProtKB-KW"/>
</dbReference>
<dbReference type="PANTHER" id="PTHR12151:SF25">
    <property type="entry name" value="LINALOOL DEHYDRATASE_ISOMERASE DOMAIN-CONTAINING PROTEIN"/>
    <property type="match status" value="1"/>
</dbReference>
<evidence type="ECO:0000256" key="5">
    <source>
        <dbReference type="SAM" id="SignalP"/>
    </source>
</evidence>
<dbReference type="Gene3D" id="3.40.30.10">
    <property type="entry name" value="Glutaredoxin"/>
    <property type="match status" value="1"/>
</dbReference>
<sequence>MMNSVIMGRKFVRSSLVLMLAAALAACNGAAPAGDAQPPLAGARIGGPFTLTDQNGRTVSDTDFAGQYRIVYFGYSFCPDICPVDLQKLMRGLAAFEKASPKLGAKVQPLFITVDPARDTPEALKPFVSRYHPRLLGLTGTPEQIAKVAKGYAVVYNKVEGSAPDRYLMAHTQIAFLMDPDGKPMAMLPLDDPSTDIDEGAPDKVAAELAKWVK</sequence>
<evidence type="ECO:0000259" key="6">
    <source>
        <dbReference type="PROSITE" id="PS51352"/>
    </source>
</evidence>
<name>A0A239HTC0_9SPHN</name>
<dbReference type="FunFam" id="3.40.30.10:FF:000013">
    <property type="entry name" value="Blast:Protein SCO1 homolog, mitochondrial"/>
    <property type="match status" value="1"/>
</dbReference>
<dbReference type="Pfam" id="PF02630">
    <property type="entry name" value="SCO1-SenC"/>
    <property type="match status" value="1"/>
</dbReference>
<dbReference type="RefSeq" id="WP_170935507.1">
    <property type="nucleotide sequence ID" value="NZ_FZPA01000006.1"/>
</dbReference>
<reference evidence="7 8" key="1">
    <citation type="submission" date="2017-06" db="EMBL/GenBank/DDBJ databases">
        <authorList>
            <person name="Kim H.J."/>
            <person name="Triplett B.A."/>
        </authorList>
    </citation>
    <scope>NUCLEOTIDE SEQUENCE [LARGE SCALE GENOMIC DNA]</scope>
    <source>
        <strain evidence="7 8">DS15</strain>
    </source>
</reference>
<keyword evidence="5" id="KW-0732">Signal</keyword>
<feature type="signal peptide" evidence="5">
    <location>
        <begin position="1"/>
        <end position="33"/>
    </location>
</feature>
<keyword evidence="8" id="KW-1185">Reference proteome</keyword>
<dbReference type="PANTHER" id="PTHR12151">
    <property type="entry name" value="ELECTRON TRANSPORT PROTIN SCO1/SENC FAMILY MEMBER"/>
    <property type="match status" value="1"/>
</dbReference>
<keyword evidence="2 3" id="KW-0186">Copper</keyword>
<evidence type="ECO:0000256" key="4">
    <source>
        <dbReference type="PIRSR" id="PIRSR603782-2"/>
    </source>
</evidence>
<dbReference type="CDD" id="cd02968">
    <property type="entry name" value="SCO"/>
    <property type="match status" value="1"/>
</dbReference>
<evidence type="ECO:0000256" key="2">
    <source>
        <dbReference type="ARBA" id="ARBA00023008"/>
    </source>
</evidence>
<comment type="similarity">
    <text evidence="1">Belongs to the SCO1/2 family.</text>
</comment>
<evidence type="ECO:0000313" key="8">
    <source>
        <dbReference type="Proteomes" id="UP000198339"/>
    </source>
</evidence>
<evidence type="ECO:0000256" key="1">
    <source>
        <dbReference type="ARBA" id="ARBA00010996"/>
    </source>
</evidence>